<evidence type="ECO:0000256" key="1">
    <source>
        <dbReference type="ARBA" id="ARBA00002974"/>
    </source>
</evidence>
<dbReference type="SUPFAM" id="SSF56634">
    <property type="entry name" value="Heme-dependent catalase-like"/>
    <property type="match status" value="1"/>
</dbReference>
<proteinExistence type="predicted"/>
<evidence type="ECO:0000256" key="2">
    <source>
        <dbReference type="SAM" id="MobiDB-lite"/>
    </source>
</evidence>
<dbReference type="Gene3D" id="2.40.180.10">
    <property type="entry name" value="Catalase core domain"/>
    <property type="match status" value="1"/>
</dbReference>
<dbReference type="OrthoDB" id="9761719at2"/>
<dbReference type="Proteomes" id="UP000295606">
    <property type="component" value="Unassembled WGS sequence"/>
</dbReference>
<gene>
    <name evidence="3" type="ORF">E1N52_05440</name>
</gene>
<dbReference type="EC" id="1.11.1.6" evidence="3"/>
<protein>
    <submittedName>
        <fullName evidence="3">Catalase</fullName>
        <ecNumber evidence="3">1.11.1.6</ecNumber>
    </submittedName>
</protein>
<evidence type="ECO:0000313" key="4">
    <source>
        <dbReference type="Proteomes" id="UP000295606"/>
    </source>
</evidence>
<keyword evidence="3" id="KW-0560">Oxidoreductase</keyword>
<reference evidence="3 4" key="1">
    <citation type="submission" date="2019-03" db="EMBL/GenBank/DDBJ databases">
        <title>Paraburkholderia sp. isolated from native Mimosa gymnas in Guartela State Park, Brazil.</title>
        <authorList>
            <person name="Paulitsch F."/>
            <person name="Hungria M."/>
            <person name="Delamuta J.R.M."/>
            <person name="Ribeiro R.A."/>
            <person name="Dall'Agnol R."/>
            <person name="Silva J.S.B."/>
        </authorList>
    </citation>
    <scope>NUCLEOTIDE SEQUENCE [LARGE SCALE GENOMIC DNA]</scope>
    <source>
        <strain evidence="3 4">CNPSo 3008</strain>
    </source>
</reference>
<comment type="caution">
    <text evidence="3">The sequence shown here is derived from an EMBL/GenBank/DDBJ whole genome shotgun (WGS) entry which is preliminary data.</text>
</comment>
<accession>A0A4R5LKB2</accession>
<comment type="function">
    <text evidence="1">Decomposes hydrogen peroxide into water and oxygen; serves to protect cells from the toxic effects of hydrogen peroxide.</text>
</comment>
<sequence length="206" mass="22529">MPPITDRHLSRATGSRMFGGTKRGSWRVPGSDQRGAGSVVPLFFGNAILADEPAFAETYLGSHPLAKAFLTAHKPFPRSDASLPYFGVDTFSFIDSRGDVTYARYQILPVGGEHYFADADAAKKSPDYLQSEIRQRVSHTPVRFRLVLQIAQPGDKLDDPSVALSSALRTVELGTIAITKAVADNEAAQRRLLFLPNANSPSRWRA</sequence>
<keyword evidence="3" id="KW-0575">Peroxidase</keyword>
<feature type="region of interest" description="Disordered" evidence="2">
    <location>
        <begin position="1"/>
        <end position="32"/>
    </location>
</feature>
<evidence type="ECO:0000313" key="3">
    <source>
        <dbReference type="EMBL" id="TDG10129.1"/>
    </source>
</evidence>
<name>A0A4R5LKB2_9BURK</name>
<dbReference type="GO" id="GO:0004096">
    <property type="term" value="F:catalase activity"/>
    <property type="evidence" value="ECO:0007669"/>
    <property type="project" value="UniProtKB-EC"/>
</dbReference>
<organism evidence="3 4">
    <name type="scientific">Paraburkholderia guartelaensis</name>
    <dbReference type="NCBI Taxonomy" id="2546446"/>
    <lineage>
        <taxon>Bacteria</taxon>
        <taxon>Pseudomonadati</taxon>
        <taxon>Pseudomonadota</taxon>
        <taxon>Betaproteobacteria</taxon>
        <taxon>Burkholderiales</taxon>
        <taxon>Burkholderiaceae</taxon>
        <taxon>Paraburkholderia</taxon>
    </lineage>
</organism>
<dbReference type="EMBL" id="SMOD01000003">
    <property type="protein sequence ID" value="TDG10129.1"/>
    <property type="molecule type" value="Genomic_DNA"/>
</dbReference>
<dbReference type="GO" id="GO:0020037">
    <property type="term" value="F:heme binding"/>
    <property type="evidence" value="ECO:0007669"/>
    <property type="project" value="InterPro"/>
</dbReference>
<dbReference type="InterPro" id="IPR020835">
    <property type="entry name" value="Catalase_sf"/>
</dbReference>
<dbReference type="Gene3D" id="1.20.1280.120">
    <property type="match status" value="1"/>
</dbReference>
<dbReference type="AlphaFoldDB" id="A0A4R5LKB2"/>